<name>A0ABS1BXV3_9BACT</name>
<reference evidence="2 3" key="1">
    <citation type="submission" date="2020-12" db="EMBL/GenBank/DDBJ databases">
        <title>Bacterial novel species Adhaeribacter sp. BT258 isolated from soil.</title>
        <authorList>
            <person name="Jung H.-Y."/>
        </authorList>
    </citation>
    <scope>NUCLEOTIDE SEQUENCE [LARGE SCALE GENOMIC DNA]</scope>
    <source>
        <strain evidence="2 3">BT258</strain>
    </source>
</reference>
<evidence type="ECO:0000256" key="1">
    <source>
        <dbReference type="SAM" id="SignalP"/>
    </source>
</evidence>
<dbReference type="Proteomes" id="UP000644147">
    <property type="component" value="Unassembled WGS sequence"/>
</dbReference>
<feature type="chain" id="PRO_5046502115" description="Orphan protein" evidence="1">
    <location>
        <begin position="25"/>
        <end position="167"/>
    </location>
</feature>
<evidence type="ECO:0008006" key="4">
    <source>
        <dbReference type="Google" id="ProtNLM"/>
    </source>
</evidence>
<proteinExistence type="predicted"/>
<sequence length="167" mass="19213">MKLKIWRNILLLVCLLAIFQKAEAHPYHVSIAEVKYNAKTQSLEIALKIFTDDLEKTLSDLVRKPVLLTSDAAVQKLLETYFQKNFNVALSHNQVEVPRLLGFEKQDDAHWFYLDIPVKASQLVTAKLRNQVLIQTFPDQTNLTNLEINGQKRTLIFKEGEVLKPLL</sequence>
<organism evidence="2 3">
    <name type="scientific">Adhaeribacter terrigena</name>
    <dbReference type="NCBI Taxonomy" id="2793070"/>
    <lineage>
        <taxon>Bacteria</taxon>
        <taxon>Pseudomonadati</taxon>
        <taxon>Bacteroidota</taxon>
        <taxon>Cytophagia</taxon>
        <taxon>Cytophagales</taxon>
        <taxon>Hymenobacteraceae</taxon>
        <taxon>Adhaeribacter</taxon>
    </lineage>
</organism>
<dbReference type="EMBL" id="JAEHFX010000001">
    <property type="protein sequence ID" value="MBK0401982.1"/>
    <property type="molecule type" value="Genomic_DNA"/>
</dbReference>
<feature type="signal peptide" evidence="1">
    <location>
        <begin position="1"/>
        <end position="24"/>
    </location>
</feature>
<keyword evidence="3" id="KW-1185">Reference proteome</keyword>
<keyword evidence="1" id="KW-0732">Signal</keyword>
<dbReference type="InterPro" id="IPR046525">
    <property type="entry name" value="DUF6702"/>
</dbReference>
<dbReference type="Pfam" id="PF20420">
    <property type="entry name" value="DUF6702"/>
    <property type="match status" value="1"/>
</dbReference>
<protein>
    <recommendedName>
        <fullName evidence="4">Orphan protein</fullName>
    </recommendedName>
</protein>
<accession>A0ABS1BXV3</accession>
<evidence type="ECO:0000313" key="2">
    <source>
        <dbReference type="EMBL" id="MBK0401982.1"/>
    </source>
</evidence>
<comment type="caution">
    <text evidence="2">The sequence shown here is derived from an EMBL/GenBank/DDBJ whole genome shotgun (WGS) entry which is preliminary data.</text>
</comment>
<gene>
    <name evidence="2" type="ORF">I5M27_03235</name>
</gene>
<dbReference type="RefSeq" id="WP_200504580.1">
    <property type="nucleotide sequence ID" value="NZ_JAEHFX010000001.1"/>
</dbReference>
<evidence type="ECO:0000313" key="3">
    <source>
        <dbReference type="Proteomes" id="UP000644147"/>
    </source>
</evidence>